<dbReference type="EMBL" id="MU128975">
    <property type="protein sequence ID" value="KAF9513243.1"/>
    <property type="molecule type" value="Genomic_DNA"/>
</dbReference>
<reference evidence="2" key="1">
    <citation type="journal article" date="2020" name="Nat. Commun.">
        <title>Large-scale genome sequencing of mycorrhizal fungi provides insights into the early evolution of symbiotic traits.</title>
        <authorList>
            <person name="Miyauchi S."/>
            <person name="Kiss E."/>
            <person name="Kuo A."/>
            <person name="Drula E."/>
            <person name="Kohler A."/>
            <person name="Sanchez-Garcia M."/>
            <person name="Morin E."/>
            <person name="Andreopoulos B."/>
            <person name="Barry K.W."/>
            <person name="Bonito G."/>
            <person name="Buee M."/>
            <person name="Carver A."/>
            <person name="Chen C."/>
            <person name="Cichocki N."/>
            <person name="Clum A."/>
            <person name="Culley D."/>
            <person name="Crous P.W."/>
            <person name="Fauchery L."/>
            <person name="Girlanda M."/>
            <person name="Hayes R.D."/>
            <person name="Keri Z."/>
            <person name="LaButti K."/>
            <person name="Lipzen A."/>
            <person name="Lombard V."/>
            <person name="Magnuson J."/>
            <person name="Maillard F."/>
            <person name="Murat C."/>
            <person name="Nolan M."/>
            <person name="Ohm R.A."/>
            <person name="Pangilinan J."/>
            <person name="Pereira M.F."/>
            <person name="Perotto S."/>
            <person name="Peter M."/>
            <person name="Pfister S."/>
            <person name="Riley R."/>
            <person name="Sitrit Y."/>
            <person name="Stielow J.B."/>
            <person name="Szollosi G."/>
            <person name="Zifcakova L."/>
            <person name="Stursova M."/>
            <person name="Spatafora J.W."/>
            <person name="Tedersoo L."/>
            <person name="Vaario L.M."/>
            <person name="Yamada A."/>
            <person name="Yan M."/>
            <person name="Wang P."/>
            <person name="Xu J."/>
            <person name="Bruns T."/>
            <person name="Baldrian P."/>
            <person name="Vilgalys R."/>
            <person name="Dunand C."/>
            <person name="Henrissat B."/>
            <person name="Grigoriev I.V."/>
            <person name="Hibbett D."/>
            <person name="Nagy L.G."/>
            <person name="Martin F.M."/>
        </authorList>
    </citation>
    <scope>NUCLEOTIDE SEQUENCE</scope>
    <source>
        <strain evidence="2">UP504</strain>
    </source>
</reference>
<keyword evidence="3" id="KW-1185">Reference proteome</keyword>
<proteinExistence type="predicted"/>
<feature type="chain" id="PRO_5040258146" description="Secreted protein" evidence="1">
    <location>
        <begin position="24"/>
        <end position="119"/>
    </location>
</feature>
<evidence type="ECO:0000313" key="2">
    <source>
        <dbReference type="EMBL" id="KAF9513243.1"/>
    </source>
</evidence>
<keyword evidence="1" id="KW-0732">Signal</keyword>
<gene>
    <name evidence="2" type="ORF">BS47DRAFT_1344470</name>
</gene>
<accession>A0A9P6AWF7</accession>
<feature type="signal peptide" evidence="1">
    <location>
        <begin position="1"/>
        <end position="23"/>
    </location>
</feature>
<dbReference type="Proteomes" id="UP000886523">
    <property type="component" value="Unassembled WGS sequence"/>
</dbReference>
<sequence>MVFLKPVTIVCLFSIFQMGYALSRNPANIIVFRFPFVSSACALGFPPNSRCLLADTWDLGPKDERCRPRYLCLFSLRRPFHSPTDSSALLLRLGDQPFCFDKYYWHEYGPDSLRGYFGC</sequence>
<organism evidence="2 3">
    <name type="scientific">Hydnum rufescens UP504</name>
    <dbReference type="NCBI Taxonomy" id="1448309"/>
    <lineage>
        <taxon>Eukaryota</taxon>
        <taxon>Fungi</taxon>
        <taxon>Dikarya</taxon>
        <taxon>Basidiomycota</taxon>
        <taxon>Agaricomycotina</taxon>
        <taxon>Agaricomycetes</taxon>
        <taxon>Cantharellales</taxon>
        <taxon>Hydnaceae</taxon>
        <taxon>Hydnum</taxon>
    </lineage>
</organism>
<name>A0A9P6AWF7_9AGAM</name>
<evidence type="ECO:0000256" key="1">
    <source>
        <dbReference type="SAM" id="SignalP"/>
    </source>
</evidence>
<comment type="caution">
    <text evidence="2">The sequence shown here is derived from an EMBL/GenBank/DDBJ whole genome shotgun (WGS) entry which is preliminary data.</text>
</comment>
<dbReference type="AlphaFoldDB" id="A0A9P6AWF7"/>
<evidence type="ECO:0000313" key="3">
    <source>
        <dbReference type="Proteomes" id="UP000886523"/>
    </source>
</evidence>
<protein>
    <recommendedName>
        <fullName evidence="4">Secreted protein</fullName>
    </recommendedName>
</protein>
<evidence type="ECO:0008006" key="4">
    <source>
        <dbReference type="Google" id="ProtNLM"/>
    </source>
</evidence>